<keyword evidence="4" id="KW-1185">Reference proteome</keyword>
<evidence type="ECO:0000313" key="5">
    <source>
        <dbReference type="WBParaSite" id="Pan_g634.t1"/>
    </source>
</evidence>
<accession>A0A7E4W4I6</accession>
<dbReference type="GO" id="GO:0008270">
    <property type="term" value="F:zinc ion binding"/>
    <property type="evidence" value="ECO:0007669"/>
    <property type="project" value="UniProtKB-KW"/>
</dbReference>
<dbReference type="Proteomes" id="UP000492821">
    <property type="component" value="Unassembled WGS sequence"/>
</dbReference>
<keyword evidence="1" id="KW-0863">Zinc-finger</keyword>
<dbReference type="SMART" id="SM00355">
    <property type="entry name" value="ZnF_C2H2"/>
    <property type="match status" value="2"/>
</dbReference>
<reference evidence="4" key="1">
    <citation type="journal article" date="2013" name="Genetics">
        <title>The draft genome and transcriptome of Panagrellus redivivus are shaped by the harsh demands of a free-living lifestyle.</title>
        <authorList>
            <person name="Srinivasan J."/>
            <person name="Dillman A.R."/>
            <person name="Macchietto M.G."/>
            <person name="Heikkinen L."/>
            <person name="Lakso M."/>
            <person name="Fracchia K.M."/>
            <person name="Antoshechkin I."/>
            <person name="Mortazavi A."/>
            <person name="Wong G."/>
            <person name="Sternberg P.W."/>
        </authorList>
    </citation>
    <scope>NUCLEOTIDE SEQUENCE [LARGE SCALE GENOMIC DNA]</scope>
    <source>
        <strain evidence="4">MT8872</strain>
    </source>
</reference>
<evidence type="ECO:0000259" key="3">
    <source>
        <dbReference type="PROSITE" id="PS50157"/>
    </source>
</evidence>
<sequence length="1226" mass="137194">MADEPDSSVAAALRRSKRNKFHLDVVRMHRTRSPLPHPTVSRTPPVPVPVITPVPVPVAPPPPPPPVVRHTPLSLPPMSSVIVVTPSTSIPKKTPTPPAPAEKASASRSTASKTPESTGEEGRTSSGSGNDSGEVRCSTRKRKVPVLEEFSYSLDSCEDDDEEELVGMIPTSSTPAGGSKTPSSQSKYKSAIGEYPCSRCPAFFETRVGLTNHLKLHGASKTFDCVECDFSCTNRKTMRQHKRVHGAAAPSGASVVPAKKRKSVDVKVESLQQISACELAKFVIFQRKPSLALSFLLTMKEKNKEIYYPLKDERELLADFNWNDFIENPKLHLITQRIQLHLRYGNISHHLEVDYNELPFSKILELNIEDAKSLTLSVNYVNKGFIPVKIREYNGVRRKRVKINVTIGIDLLPSYSEVAVTTQPPIEYKVFSIDWDNKTKRFTGIIITQDNVFDSVADSENVADVFKALAAASKPMAKLRGVIANYWNTNEFPVDTHQKVVKALPSSSTKLIVGQIHAYFPLHFQNSGIRVADGKAVILTDWSKDVCLQTYYYFNKEINTYIFNCESFATPTREDTDIVIVTDAKPTDEQKEKAKTLYPNMKIHFSRSDRLVRTSNYEYAWHYFNGKNYDGYLVPWFPELSVWLRNNALAFITSNTICACNGYTSNIVINSKEGSSSRDLPAYFAKNHHAYAKYTGFAKPVLYARFGMNNCNLVDLKTVIGSDLVPTATVTGIESSLQNLPAPFIQMTGDNLPDASAVFVINISVIRSKCEFWFRALYDNKLTNSQNMTIDHLIYCITTITPFVKTTHILVFAADYLTMSERLKYFEIFNQLSSNVLFFQSCQLFALRFYQKKVQLNVGKSAALHFDFSSMLLTKHENGLKCNNLILIPKVDVDTLSKNKKYEVETTLADTTSEYLYNDEEQLTLESYNEFVKSISNGNNFHGYRIDDYDLINYEAEWDDQKVVIHHGIENLPFEVTKTLHIGETSSLKVYATICNEKYLVKHFIMKTKKHRQVTLTIKQLNLFEITASADVLEVVPAKDKETKTKTSTSSEVSQSTDEPVSSSTSPSPEVTLTFTTNNRILVNAGPDYTGEPELAAYFRMESSKFGPVVTIGEKAKAAYKKHPKTVIYDIPGLLAADSNQAYVSPTWTFETSRAADGTLLIYLGDDAYTSPVSLFATVVQSAFPYIKSHVTEAIETIKIQLPVGVTVSKTNLSLISKKIGVELQV</sequence>
<evidence type="ECO:0000256" key="2">
    <source>
        <dbReference type="SAM" id="MobiDB-lite"/>
    </source>
</evidence>
<dbReference type="InterPro" id="IPR013087">
    <property type="entry name" value="Znf_C2H2_type"/>
</dbReference>
<dbReference type="Gene3D" id="3.30.160.60">
    <property type="entry name" value="Classic Zinc Finger"/>
    <property type="match status" value="1"/>
</dbReference>
<proteinExistence type="predicted"/>
<feature type="region of interest" description="Disordered" evidence="2">
    <location>
        <begin position="168"/>
        <end position="187"/>
    </location>
</feature>
<feature type="region of interest" description="Disordered" evidence="2">
    <location>
        <begin position="86"/>
        <end position="138"/>
    </location>
</feature>
<feature type="domain" description="C2H2-type" evidence="3">
    <location>
        <begin position="223"/>
        <end position="250"/>
    </location>
</feature>
<feature type="domain" description="C2H2-type" evidence="3">
    <location>
        <begin position="195"/>
        <end position="222"/>
    </location>
</feature>
<protein>
    <submittedName>
        <fullName evidence="5">C2H2-type domain-containing protein</fullName>
    </submittedName>
</protein>
<evidence type="ECO:0000256" key="1">
    <source>
        <dbReference type="PROSITE-ProRule" id="PRU00042"/>
    </source>
</evidence>
<keyword evidence="1" id="KW-0862">Zinc</keyword>
<dbReference type="PROSITE" id="PS00028">
    <property type="entry name" value="ZINC_FINGER_C2H2_1"/>
    <property type="match status" value="2"/>
</dbReference>
<evidence type="ECO:0000313" key="4">
    <source>
        <dbReference type="Proteomes" id="UP000492821"/>
    </source>
</evidence>
<dbReference type="AlphaFoldDB" id="A0A7E4W4I6"/>
<feature type="compositionally biased region" description="Low complexity" evidence="2">
    <location>
        <begin position="1046"/>
        <end position="1072"/>
    </location>
</feature>
<keyword evidence="1" id="KW-0479">Metal-binding</keyword>
<feature type="compositionally biased region" description="Polar residues" evidence="2">
    <location>
        <begin position="170"/>
        <end position="187"/>
    </location>
</feature>
<dbReference type="SUPFAM" id="SSF57667">
    <property type="entry name" value="beta-beta-alpha zinc fingers"/>
    <property type="match status" value="1"/>
</dbReference>
<dbReference type="PROSITE" id="PS50157">
    <property type="entry name" value="ZINC_FINGER_C2H2_2"/>
    <property type="match status" value="2"/>
</dbReference>
<organism evidence="4 5">
    <name type="scientific">Panagrellus redivivus</name>
    <name type="common">Microworm</name>
    <dbReference type="NCBI Taxonomy" id="6233"/>
    <lineage>
        <taxon>Eukaryota</taxon>
        <taxon>Metazoa</taxon>
        <taxon>Ecdysozoa</taxon>
        <taxon>Nematoda</taxon>
        <taxon>Chromadorea</taxon>
        <taxon>Rhabditida</taxon>
        <taxon>Tylenchina</taxon>
        <taxon>Panagrolaimomorpha</taxon>
        <taxon>Panagrolaimoidea</taxon>
        <taxon>Panagrolaimidae</taxon>
        <taxon>Panagrellus</taxon>
    </lineage>
</organism>
<feature type="compositionally biased region" description="Low complexity" evidence="2">
    <location>
        <begin position="101"/>
        <end position="117"/>
    </location>
</feature>
<reference evidence="5" key="2">
    <citation type="submission" date="2020-10" db="UniProtKB">
        <authorList>
            <consortium name="WormBaseParasite"/>
        </authorList>
    </citation>
    <scope>IDENTIFICATION</scope>
</reference>
<feature type="region of interest" description="Disordered" evidence="2">
    <location>
        <begin position="1039"/>
        <end position="1072"/>
    </location>
</feature>
<dbReference type="InterPro" id="IPR036236">
    <property type="entry name" value="Znf_C2H2_sf"/>
</dbReference>
<feature type="region of interest" description="Disordered" evidence="2">
    <location>
        <begin position="1"/>
        <end position="48"/>
    </location>
</feature>
<dbReference type="WBParaSite" id="Pan_g634.t1">
    <property type="protein sequence ID" value="Pan_g634.t1"/>
    <property type="gene ID" value="Pan_g634"/>
</dbReference>
<name>A0A7E4W4I6_PANRE</name>